<gene>
    <name evidence="2" type="ORF">BGT96224V2_LOCUS2029</name>
</gene>
<feature type="non-terminal residue" evidence="2">
    <location>
        <position position="168"/>
    </location>
</feature>
<evidence type="ECO:0000313" key="2">
    <source>
        <dbReference type="EMBL" id="SUZ08860.1"/>
    </source>
</evidence>
<proteinExistence type="predicted"/>
<dbReference type="EMBL" id="UIGY01000030">
    <property type="protein sequence ID" value="SUZ08860.1"/>
    <property type="molecule type" value="Genomic_DNA"/>
</dbReference>
<accession>A0A381L5P2</accession>
<protein>
    <submittedName>
        <fullName evidence="2">BgtAc-30395</fullName>
    </submittedName>
</protein>
<evidence type="ECO:0000256" key="1">
    <source>
        <dbReference type="SAM" id="MobiDB-lite"/>
    </source>
</evidence>
<dbReference type="AlphaFoldDB" id="A0A381L5P2"/>
<feature type="region of interest" description="Disordered" evidence="1">
    <location>
        <begin position="1"/>
        <end position="24"/>
    </location>
</feature>
<name>A0A381L5P2_BLUGR</name>
<reference evidence="2" key="1">
    <citation type="submission" date="2018-07" db="EMBL/GenBank/DDBJ databases">
        <authorList>
            <person name="Quirk P.G."/>
            <person name="Krulwich T.A."/>
        </authorList>
    </citation>
    <scope>NUCLEOTIDE SEQUENCE</scope>
    <source>
        <strain evidence="2">96224</strain>
    </source>
</reference>
<sequence>MMRDTSNMSPHDPGGAPCEEPAGEREEAIVDVDPLASTVVLESRTRYPTCLFHNAPASSALLTLTFRAVSCACFQQHDFNRRLKVTAIPDPGGSEILGSQNYTSTEQIPQMTDVAGVEAASVEQGWTQVWASTLSAGTIQERRRRGDKSLDFTRDTDELLIPACIARQ</sequence>
<organism evidence="2">
    <name type="scientific">Blumeria graminis f. sp. tritici 96224</name>
    <dbReference type="NCBI Taxonomy" id="1268274"/>
    <lineage>
        <taxon>Eukaryota</taxon>
        <taxon>Fungi</taxon>
        <taxon>Dikarya</taxon>
        <taxon>Ascomycota</taxon>
        <taxon>Pezizomycotina</taxon>
        <taxon>Leotiomycetes</taxon>
        <taxon>Erysiphales</taxon>
        <taxon>Erysiphaceae</taxon>
        <taxon>Blumeria</taxon>
    </lineage>
</organism>